<evidence type="ECO:0000256" key="5">
    <source>
        <dbReference type="ARBA" id="ARBA00023237"/>
    </source>
</evidence>
<evidence type="ECO:0000256" key="6">
    <source>
        <dbReference type="SAM" id="SignalP"/>
    </source>
</evidence>
<evidence type="ECO:0000256" key="4">
    <source>
        <dbReference type="ARBA" id="ARBA00023136"/>
    </source>
</evidence>
<evidence type="ECO:0000256" key="2">
    <source>
        <dbReference type="ARBA" id="ARBA00022452"/>
    </source>
</evidence>
<dbReference type="PANTHER" id="PTHR30026:SF23">
    <property type="entry name" value="TO APRF-PUTATIVE OUTER MEMBRANE EFFLUX PROTEIN OR SECRETED ALKALINE PHOSPHATASE-RELATED"/>
    <property type="match status" value="1"/>
</dbReference>
<evidence type="ECO:0000256" key="3">
    <source>
        <dbReference type="ARBA" id="ARBA00022692"/>
    </source>
</evidence>
<keyword evidence="8" id="KW-1185">Reference proteome</keyword>
<keyword evidence="4" id="KW-0472">Membrane</keyword>
<evidence type="ECO:0000313" key="8">
    <source>
        <dbReference type="Proteomes" id="UP000231632"/>
    </source>
</evidence>
<evidence type="ECO:0000256" key="1">
    <source>
        <dbReference type="ARBA" id="ARBA00004442"/>
    </source>
</evidence>
<dbReference type="GO" id="GO:1990281">
    <property type="term" value="C:efflux pump complex"/>
    <property type="evidence" value="ECO:0007669"/>
    <property type="project" value="TreeGrafter"/>
</dbReference>
<dbReference type="GO" id="GO:0015562">
    <property type="term" value="F:efflux transmembrane transporter activity"/>
    <property type="evidence" value="ECO:0007669"/>
    <property type="project" value="InterPro"/>
</dbReference>
<dbReference type="STRING" id="1921010.MMIC_P1778"/>
<dbReference type="PANTHER" id="PTHR30026">
    <property type="entry name" value="OUTER MEMBRANE PROTEIN TOLC"/>
    <property type="match status" value="1"/>
</dbReference>
<protein>
    <submittedName>
        <fullName evidence="7">Outer membrane efflux protein</fullName>
    </submittedName>
</protein>
<evidence type="ECO:0000313" key="7">
    <source>
        <dbReference type="EMBL" id="GAV20804.1"/>
    </source>
</evidence>
<dbReference type="EMBL" id="BDFD01000015">
    <property type="protein sequence ID" value="GAV20804.1"/>
    <property type="molecule type" value="Genomic_DNA"/>
</dbReference>
<keyword evidence="5" id="KW-0998">Cell outer membrane</keyword>
<name>A0A1L8CPJ3_9PROT</name>
<gene>
    <name evidence="7" type="ORF">MMIC_P1778</name>
</gene>
<proteinExistence type="predicted"/>
<dbReference type="Proteomes" id="UP000231632">
    <property type="component" value="Unassembled WGS sequence"/>
</dbReference>
<keyword evidence="6" id="KW-0732">Signal</keyword>
<feature type="signal peptide" evidence="6">
    <location>
        <begin position="1"/>
        <end position="23"/>
    </location>
</feature>
<dbReference type="AlphaFoldDB" id="A0A1L8CPJ3"/>
<comment type="caution">
    <text evidence="7">The sequence shown here is derived from an EMBL/GenBank/DDBJ whole genome shotgun (WGS) entry which is preliminary data.</text>
</comment>
<dbReference type="OrthoDB" id="5289443at2"/>
<accession>A0A1L8CPJ3</accession>
<keyword evidence="3" id="KW-0812">Transmembrane</keyword>
<dbReference type="RefSeq" id="WP_072660105.1">
    <property type="nucleotide sequence ID" value="NZ_BDFD01000015.1"/>
</dbReference>
<reference evidence="7 8" key="1">
    <citation type="journal article" date="2017" name="Arch. Microbiol.">
        <title>Mariprofundus micogutta sp. nov., a novel iron-oxidizing zetaproteobacterium isolated from a deep-sea hydrothermal field at the Bayonnaise knoll of the Izu-Ogasawara arc, and a description of Mariprofundales ord. nov. and Zetaproteobacteria classis nov.</title>
        <authorList>
            <person name="Makita H."/>
            <person name="Tanaka E."/>
            <person name="Mitsunobu S."/>
            <person name="Miyazaki M."/>
            <person name="Nunoura T."/>
            <person name="Uematsu K."/>
            <person name="Takaki Y."/>
            <person name="Nishi S."/>
            <person name="Shimamura S."/>
            <person name="Takai K."/>
        </authorList>
    </citation>
    <scope>NUCLEOTIDE SEQUENCE [LARGE SCALE GENOMIC DNA]</scope>
    <source>
        <strain evidence="7 8">ET2</strain>
    </source>
</reference>
<comment type="subcellular location">
    <subcellularLocation>
        <location evidence="1">Cell outer membrane</location>
    </subcellularLocation>
</comment>
<dbReference type="GO" id="GO:0009279">
    <property type="term" value="C:cell outer membrane"/>
    <property type="evidence" value="ECO:0007669"/>
    <property type="project" value="UniProtKB-SubCell"/>
</dbReference>
<sequence length="492" mass="54512">MNKFFRHMMLLTILFFAAGSVHAESMSLNEVVGTVLTNHPDLKTGEIDTAIAKTETQRIQGMLDPMFTARIGASEDKSPVSSDFQASSTRIGQLSGSIAKPLENGGTLGANFAYNRTSQTYNSPLAAQLSRFNPAYRNQINLTYRHPLLKGADRPDYHDSLIAAEAGIKSSTVQRAVIAHQLSLQAINAYYQLASDDINIRIAEQAVQRAKKLLSYQRSREQFGLIEKADRLQAEALLAARRTGLQRALSRRSTDLNRLNRLMLRPATSEIDIEQERHALIHLPSMQKAVELAEFHRPELRVLQAQMEAAEARLNMARETDDVQLDVVAEVGTRSLDTSAATAAARGFTPRNHYAALSLEMSDVLMRNSVSAGIRKAELQRQRIQSERISKLETIKSDLSAAMTAITSGRPVLEVARFQANAEKRKYNAEIKRYRAGRSNTATLVQFEGELRNAELNAELQALTLQLAARQLAWAQGTLLSDLGLSEQQTGQ</sequence>
<dbReference type="Gene3D" id="1.20.1600.10">
    <property type="entry name" value="Outer membrane efflux proteins (OEP)"/>
    <property type="match status" value="1"/>
</dbReference>
<organism evidence="7 8">
    <name type="scientific">Mariprofundus micogutta</name>
    <dbReference type="NCBI Taxonomy" id="1921010"/>
    <lineage>
        <taxon>Bacteria</taxon>
        <taxon>Pseudomonadati</taxon>
        <taxon>Pseudomonadota</taxon>
        <taxon>Candidatius Mariprofundia</taxon>
        <taxon>Mariprofundales</taxon>
        <taxon>Mariprofundaceae</taxon>
        <taxon>Mariprofundus</taxon>
    </lineage>
</organism>
<dbReference type="GO" id="GO:0015288">
    <property type="term" value="F:porin activity"/>
    <property type="evidence" value="ECO:0007669"/>
    <property type="project" value="TreeGrafter"/>
</dbReference>
<feature type="chain" id="PRO_5013358485" evidence="6">
    <location>
        <begin position="24"/>
        <end position="492"/>
    </location>
</feature>
<keyword evidence="2" id="KW-1134">Transmembrane beta strand</keyword>
<dbReference type="InterPro" id="IPR051906">
    <property type="entry name" value="TolC-like"/>
</dbReference>
<dbReference type="SUPFAM" id="SSF56954">
    <property type="entry name" value="Outer membrane efflux proteins (OEP)"/>
    <property type="match status" value="1"/>
</dbReference>